<name>A0A098TQR6_9CYAN</name>
<evidence type="ECO:0000313" key="2">
    <source>
        <dbReference type="Proteomes" id="UP000030170"/>
    </source>
</evidence>
<dbReference type="GO" id="GO:0003677">
    <property type="term" value="F:DNA binding"/>
    <property type="evidence" value="ECO:0007669"/>
    <property type="project" value="InterPro"/>
</dbReference>
<gene>
    <name evidence="1" type="ORF">DO97_02395</name>
</gene>
<keyword evidence="1" id="KW-0378">Hydrolase</keyword>
<sequence>MPNQQPGLFAIRYSNRDFTQKEAWGKNCFNTSFPASLCSYLYNKNLDNIYIKLNSNLEIEHSSISTDSFYRINPDSENVFYAFETQFTPYQRYLIGALPRADLVTQQRDTGVCLQAIEVKLTALPDNSTCDFLDESLYGCEIVVRPDTIAYLACSIAEHFVQNINLLQNLIVGNFEEINDWTEPLEVIPHLANMFDSIKAIILTMLEEQKPSIMQPIWKTIGKSPKLADNCLDVFVWSNLAFIKLILDSSRLDSKPTQTITIGRHIRAVVWLFKMIHDFSLQSQFNYGRIVDIAYNTKNDKAFSVSGRFTNSYMRSEVLRMPRIQKNEIKEIILGGGQNLLSPERRFDAIIYNSSDLFD</sequence>
<keyword evidence="1" id="KW-0540">Nuclease</keyword>
<accession>A0A098TQR6</accession>
<reference evidence="1 2" key="1">
    <citation type="journal article" date="2014" name="Mol. Ecol.">
        <title>Evolution of Synechococcus.</title>
        <authorList>
            <person name="Dvorak P."/>
            <person name="Casamatta D."/>
            <person name="Hasler P."/>
            <person name="Poulickova A."/>
            <person name="Ondrej V."/>
            <person name="Sanges R."/>
        </authorList>
    </citation>
    <scope>NUCLEOTIDE SEQUENCE [LARGE SCALE GENOMIC DNA]</scope>
    <source>
        <strain evidence="1 2">CAUP A 1101</strain>
    </source>
</reference>
<dbReference type="GO" id="GO:0009036">
    <property type="term" value="F:type II site-specific deoxyribonuclease activity"/>
    <property type="evidence" value="ECO:0007669"/>
    <property type="project" value="InterPro"/>
</dbReference>
<dbReference type="Proteomes" id="UP000030170">
    <property type="component" value="Unassembled WGS sequence"/>
</dbReference>
<comment type="caution">
    <text evidence="1">The sequence shown here is derived from an EMBL/GenBank/DDBJ whole genome shotgun (WGS) entry which is preliminary data.</text>
</comment>
<evidence type="ECO:0000313" key="1">
    <source>
        <dbReference type="EMBL" id="KGF73178.1"/>
    </source>
</evidence>
<organism evidence="1 2">
    <name type="scientific">Neosynechococcus sphagnicola sy1</name>
    <dbReference type="NCBI Taxonomy" id="1497020"/>
    <lineage>
        <taxon>Bacteria</taxon>
        <taxon>Bacillati</taxon>
        <taxon>Cyanobacteriota</taxon>
        <taxon>Cyanophyceae</taxon>
        <taxon>Neosynechococcales</taxon>
        <taxon>Neosynechococcaceae</taxon>
        <taxon>Neosynechococcus</taxon>
    </lineage>
</organism>
<dbReference type="AlphaFoldDB" id="A0A098TQR6"/>
<dbReference type="InterPro" id="IPR019044">
    <property type="entry name" value="Restrct_endonuc_II_HindVP"/>
</dbReference>
<dbReference type="Pfam" id="PF09519">
    <property type="entry name" value="RE_HindVP"/>
    <property type="match status" value="1"/>
</dbReference>
<proteinExistence type="predicted"/>
<keyword evidence="2" id="KW-1185">Reference proteome</keyword>
<keyword evidence="1" id="KW-0255">Endonuclease</keyword>
<dbReference type="OrthoDB" id="1100091at2"/>
<protein>
    <submittedName>
        <fullName evidence="1">Restriction endonuclease HindVP</fullName>
    </submittedName>
</protein>
<dbReference type="STRING" id="1497020.DO97_02395"/>
<dbReference type="EMBL" id="JJML01000015">
    <property type="protein sequence ID" value="KGF73178.1"/>
    <property type="molecule type" value="Genomic_DNA"/>
</dbReference>
<dbReference type="GO" id="GO:0009307">
    <property type="term" value="P:DNA restriction-modification system"/>
    <property type="evidence" value="ECO:0007669"/>
    <property type="project" value="InterPro"/>
</dbReference>